<keyword evidence="2" id="KW-0238">DNA-binding</keyword>
<dbReference type="SMART" id="SM00342">
    <property type="entry name" value="HTH_ARAC"/>
    <property type="match status" value="1"/>
</dbReference>
<organism evidence="5 6">
    <name type="scientific">Lactiplantibacillus plantarum</name>
    <name type="common">Lactobacillus plantarum</name>
    <dbReference type="NCBI Taxonomy" id="1590"/>
    <lineage>
        <taxon>Bacteria</taxon>
        <taxon>Bacillati</taxon>
        <taxon>Bacillota</taxon>
        <taxon>Bacilli</taxon>
        <taxon>Lactobacillales</taxon>
        <taxon>Lactobacillaceae</taxon>
        <taxon>Lactiplantibacillus</taxon>
    </lineage>
</organism>
<dbReference type="InterPro" id="IPR018060">
    <property type="entry name" value="HTH_AraC"/>
</dbReference>
<dbReference type="GO" id="GO:0003700">
    <property type="term" value="F:DNA-binding transcription factor activity"/>
    <property type="evidence" value="ECO:0007669"/>
    <property type="project" value="InterPro"/>
</dbReference>
<dbReference type="InterPro" id="IPR014710">
    <property type="entry name" value="RmlC-like_jellyroll"/>
</dbReference>
<dbReference type="PANTHER" id="PTHR43280">
    <property type="entry name" value="ARAC-FAMILY TRANSCRIPTIONAL REGULATOR"/>
    <property type="match status" value="1"/>
</dbReference>
<sequence>MFSFQTVPSKFLNYELFALTPVELKQRQSHGNVNYMDLDYVNNPIPQMPRSDFFKHGDIAVTKNNRFSYVPAHTHSFIELNYMYAGTCTQYINGEKVTLHQHNLILMDKDIVQQIESTGSYDILINILLKNDSTMNQLFDYIAVSTNEITQFLYNASHINTLHNNFILFDLTHQEVAINLVESLIIKGLTKSRQRNKSMGLLLSTLILELSQSIEQEYINFSDNTDDNLLPIIQYINQNFASVTLRDVSAKFSYNTNYLGNKLKEATGKTFKELVDRRRISAAQNLMIKTNCTLADICDIIGYQNTSSLFRLFKKYLKTTPSEYKRKVSGPLKQ</sequence>
<accession>A0AAX1KDN5</accession>
<reference evidence="5 6" key="1">
    <citation type="submission" date="2020-12" db="EMBL/GenBank/DDBJ databases">
        <title>Whole genome sequencing of Lactobacillus plantarum PC518.</title>
        <authorList>
            <person name="Guo Q."/>
        </authorList>
    </citation>
    <scope>NUCLEOTIDE SEQUENCE [LARGE SCALE GENOMIC DNA]</scope>
    <source>
        <strain evidence="5 6">PC518</strain>
    </source>
</reference>
<dbReference type="Gene3D" id="2.60.120.10">
    <property type="entry name" value="Jelly Rolls"/>
    <property type="match status" value="1"/>
</dbReference>
<evidence type="ECO:0000259" key="4">
    <source>
        <dbReference type="PROSITE" id="PS01124"/>
    </source>
</evidence>
<evidence type="ECO:0000256" key="2">
    <source>
        <dbReference type="ARBA" id="ARBA00023125"/>
    </source>
</evidence>
<keyword evidence="3" id="KW-0804">Transcription</keyword>
<dbReference type="Pfam" id="PF12833">
    <property type="entry name" value="HTH_18"/>
    <property type="match status" value="1"/>
</dbReference>
<dbReference type="AlphaFoldDB" id="A0AAX1KDN5"/>
<gene>
    <name evidence="5" type="ORF">JH395_14170</name>
</gene>
<feature type="domain" description="HTH araC/xylS-type" evidence="4">
    <location>
        <begin position="230"/>
        <end position="327"/>
    </location>
</feature>
<evidence type="ECO:0000313" key="5">
    <source>
        <dbReference type="EMBL" id="QQM62451.1"/>
    </source>
</evidence>
<dbReference type="EMBL" id="CP066817">
    <property type="protein sequence ID" value="QQM62451.1"/>
    <property type="molecule type" value="Genomic_DNA"/>
</dbReference>
<name>A0AAX1KDN5_LACPN</name>
<keyword evidence="1" id="KW-0805">Transcription regulation</keyword>
<dbReference type="PROSITE" id="PS00041">
    <property type="entry name" value="HTH_ARAC_FAMILY_1"/>
    <property type="match status" value="1"/>
</dbReference>
<dbReference type="PROSITE" id="PS01124">
    <property type="entry name" value="HTH_ARAC_FAMILY_2"/>
    <property type="match status" value="1"/>
</dbReference>
<dbReference type="Proteomes" id="UP000595466">
    <property type="component" value="Chromosome"/>
</dbReference>
<dbReference type="SUPFAM" id="SSF46689">
    <property type="entry name" value="Homeodomain-like"/>
    <property type="match status" value="1"/>
</dbReference>
<dbReference type="Gene3D" id="1.10.10.60">
    <property type="entry name" value="Homeodomain-like"/>
    <property type="match status" value="2"/>
</dbReference>
<evidence type="ECO:0000256" key="1">
    <source>
        <dbReference type="ARBA" id="ARBA00023015"/>
    </source>
</evidence>
<proteinExistence type="predicted"/>
<dbReference type="InterPro" id="IPR009057">
    <property type="entry name" value="Homeodomain-like_sf"/>
</dbReference>
<dbReference type="PANTHER" id="PTHR43280:SF28">
    <property type="entry name" value="HTH-TYPE TRANSCRIPTIONAL ACTIVATOR RHAS"/>
    <property type="match status" value="1"/>
</dbReference>
<dbReference type="InterPro" id="IPR011051">
    <property type="entry name" value="RmlC_Cupin_sf"/>
</dbReference>
<evidence type="ECO:0000256" key="3">
    <source>
        <dbReference type="ARBA" id="ARBA00023163"/>
    </source>
</evidence>
<dbReference type="SUPFAM" id="SSF51182">
    <property type="entry name" value="RmlC-like cupins"/>
    <property type="match status" value="1"/>
</dbReference>
<dbReference type="InterPro" id="IPR003313">
    <property type="entry name" value="AraC-bd"/>
</dbReference>
<dbReference type="GO" id="GO:0043565">
    <property type="term" value="F:sequence-specific DNA binding"/>
    <property type="evidence" value="ECO:0007669"/>
    <property type="project" value="InterPro"/>
</dbReference>
<evidence type="ECO:0000313" key="6">
    <source>
        <dbReference type="Proteomes" id="UP000595466"/>
    </source>
</evidence>
<dbReference type="InterPro" id="IPR018062">
    <property type="entry name" value="HTH_AraC-typ_CS"/>
</dbReference>
<protein>
    <submittedName>
        <fullName evidence="5">Helix-turn-helix domain-containing protein</fullName>
    </submittedName>
</protein>
<dbReference type="Pfam" id="PF02311">
    <property type="entry name" value="AraC_binding"/>
    <property type="match status" value="1"/>
</dbReference>